<name>A0AAD7D757_MYCRO</name>
<keyword evidence="3" id="KW-1185">Reference proteome</keyword>
<feature type="signal peptide" evidence="1">
    <location>
        <begin position="1"/>
        <end position="17"/>
    </location>
</feature>
<dbReference type="AlphaFoldDB" id="A0AAD7D757"/>
<accession>A0AAD7D757</accession>
<evidence type="ECO:0000313" key="2">
    <source>
        <dbReference type="EMBL" id="KAJ7680075.1"/>
    </source>
</evidence>
<feature type="chain" id="PRO_5042110458" evidence="1">
    <location>
        <begin position="18"/>
        <end position="85"/>
    </location>
</feature>
<comment type="caution">
    <text evidence="2">The sequence shown here is derived from an EMBL/GenBank/DDBJ whole genome shotgun (WGS) entry which is preliminary data.</text>
</comment>
<dbReference type="EMBL" id="JARKIE010000124">
    <property type="protein sequence ID" value="KAJ7680075.1"/>
    <property type="molecule type" value="Genomic_DNA"/>
</dbReference>
<gene>
    <name evidence="2" type="ORF">B0H17DRAFT_1077310</name>
</gene>
<proteinExistence type="predicted"/>
<dbReference type="Proteomes" id="UP001221757">
    <property type="component" value="Unassembled WGS sequence"/>
</dbReference>
<keyword evidence="1" id="KW-0732">Signal</keyword>
<reference evidence="2" key="1">
    <citation type="submission" date="2023-03" db="EMBL/GenBank/DDBJ databases">
        <title>Massive genome expansion in bonnet fungi (Mycena s.s.) driven by repeated elements and novel gene families across ecological guilds.</title>
        <authorList>
            <consortium name="Lawrence Berkeley National Laboratory"/>
            <person name="Harder C.B."/>
            <person name="Miyauchi S."/>
            <person name="Viragh M."/>
            <person name="Kuo A."/>
            <person name="Thoen E."/>
            <person name="Andreopoulos B."/>
            <person name="Lu D."/>
            <person name="Skrede I."/>
            <person name="Drula E."/>
            <person name="Henrissat B."/>
            <person name="Morin E."/>
            <person name="Kohler A."/>
            <person name="Barry K."/>
            <person name="LaButti K."/>
            <person name="Morin E."/>
            <person name="Salamov A."/>
            <person name="Lipzen A."/>
            <person name="Mereny Z."/>
            <person name="Hegedus B."/>
            <person name="Baldrian P."/>
            <person name="Stursova M."/>
            <person name="Weitz H."/>
            <person name="Taylor A."/>
            <person name="Grigoriev I.V."/>
            <person name="Nagy L.G."/>
            <person name="Martin F."/>
            <person name="Kauserud H."/>
        </authorList>
    </citation>
    <scope>NUCLEOTIDE SEQUENCE</scope>
    <source>
        <strain evidence="2">CBHHK067</strain>
    </source>
</reference>
<organism evidence="2 3">
    <name type="scientific">Mycena rosella</name>
    <name type="common">Pink bonnet</name>
    <name type="synonym">Agaricus rosellus</name>
    <dbReference type="NCBI Taxonomy" id="1033263"/>
    <lineage>
        <taxon>Eukaryota</taxon>
        <taxon>Fungi</taxon>
        <taxon>Dikarya</taxon>
        <taxon>Basidiomycota</taxon>
        <taxon>Agaricomycotina</taxon>
        <taxon>Agaricomycetes</taxon>
        <taxon>Agaricomycetidae</taxon>
        <taxon>Agaricales</taxon>
        <taxon>Marasmiineae</taxon>
        <taxon>Mycenaceae</taxon>
        <taxon>Mycena</taxon>
    </lineage>
</organism>
<protein>
    <submittedName>
        <fullName evidence="2">Uncharacterized protein</fullName>
    </submittedName>
</protein>
<evidence type="ECO:0000313" key="3">
    <source>
        <dbReference type="Proteomes" id="UP001221757"/>
    </source>
</evidence>
<evidence type="ECO:0000256" key="1">
    <source>
        <dbReference type="SAM" id="SignalP"/>
    </source>
</evidence>
<sequence>MKLIVSIILSLLAAAVANPTERDTRSCGLPCEPCLPGFICASSGQEGQCSNLGYSCPAVGAPVLGGGGSSSSACEADCSCVEICP</sequence>